<organism evidence="1 2">
    <name type="scientific">Serratia proteamaculans</name>
    <dbReference type="NCBI Taxonomy" id="28151"/>
    <lineage>
        <taxon>Bacteria</taxon>
        <taxon>Pseudomonadati</taxon>
        <taxon>Pseudomonadota</taxon>
        <taxon>Gammaproteobacteria</taxon>
        <taxon>Enterobacterales</taxon>
        <taxon>Yersiniaceae</taxon>
        <taxon>Serratia</taxon>
    </lineage>
</organism>
<dbReference type="AlphaFoldDB" id="A0A7U0NBH7"/>
<dbReference type="Proteomes" id="UP000596176">
    <property type="component" value="Chromosome"/>
</dbReference>
<reference evidence="1 2" key="1">
    <citation type="submission" date="2021-01" db="EMBL/GenBank/DDBJ databases">
        <title>Chromosome sequence of Serratia proteamaculans strain 94 rif-r, isolated from spoiled beef.</title>
        <authorList>
            <person name="Zaytseva Y.V."/>
            <person name="Iablokov S.N."/>
            <person name="Klyukina A."/>
        </authorList>
    </citation>
    <scope>NUCLEOTIDE SEQUENCE [LARGE SCALE GENOMIC DNA]</scope>
    <source>
        <strain evidence="1 2">94 rif-r</strain>
    </source>
</reference>
<gene>
    <name evidence="1" type="ORF">JKX24_24775</name>
</gene>
<proteinExistence type="predicted"/>
<protein>
    <submittedName>
        <fullName evidence="1">DUF2767 family protein</fullName>
    </submittedName>
</protein>
<accession>A0A7U0NBH7</accession>
<name>A0A7U0NBH7_SERPR</name>
<evidence type="ECO:0000313" key="1">
    <source>
        <dbReference type="EMBL" id="QQX56077.1"/>
    </source>
</evidence>
<evidence type="ECO:0000313" key="2">
    <source>
        <dbReference type="Proteomes" id="UP000596176"/>
    </source>
</evidence>
<sequence>MTRPGYGCILGGNCTEATMVDQGSDPIYDEACRIVGQSCLMLAQNGDEISRAQVAYQLKRIHWQIMEKTGESNLAIKLAIEQLEDGLEE</sequence>
<dbReference type="EMBL" id="CP068391">
    <property type="protein sequence ID" value="QQX56077.1"/>
    <property type="molecule type" value="Genomic_DNA"/>
</dbReference>